<reference evidence="1 2" key="3">
    <citation type="journal article" date="2022" name="Microbiol. Spectr.">
        <title>Folding features and dynamics of 3D genome architecture in plant fungal pathogens.</title>
        <authorList>
            <person name="Xia C."/>
        </authorList>
    </citation>
    <scope>NUCLEOTIDE SEQUENCE [LARGE SCALE GENOMIC DNA]</scope>
    <source>
        <strain evidence="1 2">93-210</strain>
    </source>
</reference>
<proteinExistence type="predicted"/>
<reference evidence="2" key="2">
    <citation type="journal article" date="2018" name="Mol. Plant Microbe Interact.">
        <title>Genome sequence resources for the wheat stripe rust pathogen (Puccinia striiformis f. sp. tritici) and the barley stripe rust pathogen (Puccinia striiformis f. sp. hordei).</title>
        <authorList>
            <person name="Xia C."/>
            <person name="Wang M."/>
            <person name="Yin C."/>
            <person name="Cornejo O.E."/>
            <person name="Hulbert S.H."/>
            <person name="Chen X."/>
        </authorList>
    </citation>
    <scope>NUCLEOTIDE SEQUENCE [LARGE SCALE GENOMIC DNA]</scope>
    <source>
        <strain evidence="2">93-210</strain>
    </source>
</reference>
<reference evidence="2" key="1">
    <citation type="journal article" date="2018" name="BMC Genomics">
        <title>Genomic insights into host adaptation between the wheat stripe rust pathogen (Puccinia striiformis f. sp. tritici) and the barley stripe rust pathogen (Puccinia striiformis f. sp. hordei).</title>
        <authorList>
            <person name="Xia C."/>
            <person name="Wang M."/>
            <person name="Yin C."/>
            <person name="Cornejo O.E."/>
            <person name="Hulbert S.H."/>
            <person name="Chen X."/>
        </authorList>
    </citation>
    <scope>NUCLEOTIDE SEQUENCE [LARGE SCALE GENOMIC DNA]</scope>
    <source>
        <strain evidence="2">93-210</strain>
    </source>
</reference>
<protein>
    <submittedName>
        <fullName evidence="1">Uncharacterized protein</fullName>
    </submittedName>
</protein>
<gene>
    <name evidence="1" type="ORF">MJO28_005217</name>
</gene>
<accession>A0ACC0ELR3</accession>
<organism evidence="1 2">
    <name type="scientific">Puccinia striiformis f. sp. tritici</name>
    <dbReference type="NCBI Taxonomy" id="168172"/>
    <lineage>
        <taxon>Eukaryota</taxon>
        <taxon>Fungi</taxon>
        <taxon>Dikarya</taxon>
        <taxon>Basidiomycota</taxon>
        <taxon>Pucciniomycotina</taxon>
        <taxon>Pucciniomycetes</taxon>
        <taxon>Pucciniales</taxon>
        <taxon>Pucciniaceae</taxon>
        <taxon>Puccinia</taxon>
    </lineage>
</organism>
<name>A0ACC0ELR3_9BASI</name>
<evidence type="ECO:0000313" key="2">
    <source>
        <dbReference type="Proteomes" id="UP001060170"/>
    </source>
</evidence>
<dbReference type="Proteomes" id="UP001060170">
    <property type="component" value="Chromosome 5"/>
</dbReference>
<sequence length="327" mass="36876">MVFVAYHRDVKVIAVKLSRRGMSLDEINALLDKRISHDSMRRWNELFIRTRDVVRDPELYQDLGRPLAFTQEESAFVLAALEAEPTLYVDEIQSHIVAMTGTRHPFATILDELKDRLNCTKKTARTVHPAQSPYHRALFRARMGPFPPNHLVFLDECAVSLGTHSRDKAWAPRGRRTKRIDRALAAPRISVLPAVSLDGMLAVMAHEGSMRRLDIEYFLEEVLMPQMNPFPGPNSVLVLDNAAIHHNGRVAEICEAANVLLVYLPPYSPDFNPIEKVFSVLKSKLKRHRVLTGTDADAEIIRNFLGTFVNPGLMSRLFLGSGYSNGV</sequence>
<evidence type="ECO:0000313" key="1">
    <source>
        <dbReference type="EMBL" id="KAI7954817.1"/>
    </source>
</evidence>
<keyword evidence="2" id="KW-1185">Reference proteome</keyword>
<dbReference type="EMBL" id="CM045869">
    <property type="protein sequence ID" value="KAI7954817.1"/>
    <property type="molecule type" value="Genomic_DNA"/>
</dbReference>
<comment type="caution">
    <text evidence="1">The sequence shown here is derived from an EMBL/GenBank/DDBJ whole genome shotgun (WGS) entry which is preliminary data.</text>
</comment>